<evidence type="ECO:0000313" key="4">
    <source>
        <dbReference type="Proteomes" id="UP000235916"/>
    </source>
</evidence>
<feature type="signal peptide" evidence="2">
    <location>
        <begin position="1"/>
        <end position="20"/>
    </location>
</feature>
<organism evidence="3 4">
    <name type="scientific">Kinneretia aquatilis</name>
    <dbReference type="NCBI Taxonomy" id="2070761"/>
    <lineage>
        <taxon>Bacteria</taxon>
        <taxon>Pseudomonadati</taxon>
        <taxon>Pseudomonadota</taxon>
        <taxon>Betaproteobacteria</taxon>
        <taxon>Burkholderiales</taxon>
        <taxon>Sphaerotilaceae</taxon>
        <taxon>Roseateles</taxon>
    </lineage>
</organism>
<dbReference type="Proteomes" id="UP000235916">
    <property type="component" value="Unassembled WGS sequence"/>
</dbReference>
<proteinExistence type="predicted"/>
<keyword evidence="1" id="KW-0472">Membrane</keyword>
<protein>
    <recommendedName>
        <fullName evidence="5">DUF2834 domain-containing protein</fullName>
    </recommendedName>
</protein>
<dbReference type="OrthoDB" id="572911at2"/>
<feature type="transmembrane region" description="Helical" evidence="1">
    <location>
        <begin position="69"/>
        <end position="89"/>
    </location>
</feature>
<dbReference type="AlphaFoldDB" id="A0A2N8KXL5"/>
<accession>A0A2N8KXL5</accession>
<evidence type="ECO:0000256" key="1">
    <source>
        <dbReference type="SAM" id="Phobius"/>
    </source>
</evidence>
<evidence type="ECO:0008006" key="5">
    <source>
        <dbReference type="Google" id="ProtNLM"/>
    </source>
</evidence>
<keyword evidence="1" id="KW-1133">Transmembrane helix</keyword>
<dbReference type="EMBL" id="POSP01000003">
    <property type="protein sequence ID" value="PND38204.1"/>
    <property type="molecule type" value="Genomic_DNA"/>
</dbReference>
<sequence length="99" mass="11108">MNKPVLIVVLLLFSALSAYAVQHAGGVLELVQVLLRIPEGWQVMADLIIVMALLLVFMRRDAQAQGRPFWPWAIFSLVVGSFGPLLYFITARRSRERGV</sequence>
<comment type="caution">
    <text evidence="3">The sequence shown here is derived from an EMBL/GenBank/DDBJ whole genome shotgun (WGS) entry which is preliminary data.</text>
</comment>
<evidence type="ECO:0000313" key="3">
    <source>
        <dbReference type="EMBL" id="PND38204.1"/>
    </source>
</evidence>
<feature type="chain" id="PRO_5014692495" description="DUF2834 domain-containing protein" evidence="2">
    <location>
        <begin position="21"/>
        <end position="99"/>
    </location>
</feature>
<dbReference type="RefSeq" id="WP_102768124.1">
    <property type="nucleotide sequence ID" value="NZ_POSP01000003.1"/>
</dbReference>
<gene>
    <name evidence="3" type="ORF">C1O66_12185</name>
</gene>
<keyword evidence="2" id="KW-0732">Signal</keyword>
<name>A0A2N8KXL5_9BURK</name>
<evidence type="ECO:0000256" key="2">
    <source>
        <dbReference type="SAM" id="SignalP"/>
    </source>
</evidence>
<keyword evidence="4" id="KW-1185">Reference proteome</keyword>
<feature type="transmembrane region" description="Helical" evidence="1">
    <location>
        <begin position="40"/>
        <end position="57"/>
    </location>
</feature>
<keyword evidence="1" id="KW-0812">Transmembrane</keyword>
<reference evidence="3 4" key="1">
    <citation type="submission" date="2018-01" db="EMBL/GenBank/DDBJ databases">
        <title>Draft genome sequence of Paucibacter aquatile CR182 isolated from freshwater of the Nakdong River.</title>
        <authorList>
            <person name="Choi A."/>
            <person name="Chung E.J."/>
        </authorList>
    </citation>
    <scope>NUCLEOTIDE SEQUENCE [LARGE SCALE GENOMIC DNA]</scope>
    <source>
        <strain evidence="3 4">CR182</strain>
    </source>
</reference>